<keyword evidence="7" id="KW-0411">Iron-sulfur</keyword>
<dbReference type="Pfam" id="PF00730">
    <property type="entry name" value="HhH-GPD"/>
    <property type="match status" value="1"/>
</dbReference>
<comment type="cofactor">
    <cofactor evidence="10">
        <name>[4Fe-4S] cluster</name>
        <dbReference type="ChEBI" id="CHEBI:49883"/>
    </cofactor>
    <text evidence="10">Binds 1 [4Fe-4S] cluster.</text>
</comment>
<dbReference type="EC" id="4.2.99.18" evidence="10"/>
<dbReference type="Gene3D" id="1.10.1670.10">
    <property type="entry name" value="Helix-hairpin-Helix base-excision DNA repair enzymes (C-terminal)"/>
    <property type="match status" value="1"/>
</dbReference>
<keyword evidence="12" id="KW-0255">Endonuclease</keyword>
<comment type="catalytic activity">
    <reaction evidence="10">
        <text>2'-deoxyribonucleotide-(2'-deoxyribose 5'-phosphate)-2'-deoxyribonucleotide-DNA = a 3'-end 2'-deoxyribonucleotide-(2,3-dehydro-2,3-deoxyribose 5'-phosphate)-DNA + a 5'-end 5'-phospho-2'-deoxyribonucleoside-DNA + H(+)</text>
        <dbReference type="Rhea" id="RHEA:66592"/>
        <dbReference type="Rhea" id="RHEA-COMP:13180"/>
        <dbReference type="Rhea" id="RHEA-COMP:16897"/>
        <dbReference type="Rhea" id="RHEA-COMP:17067"/>
        <dbReference type="ChEBI" id="CHEBI:15378"/>
        <dbReference type="ChEBI" id="CHEBI:136412"/>
        <dbReference type="ChEBI" id="CHEBI:157695"/>
        <dbReference type="ChEBI" id="CHEBI:167181"/>
        <dbReference type="EC" id="4.2.99.18"/>
    </reaction>
</comment>
<dbReference type="GO" id="GO:0019104">
    <property type="term" value="F:DNA N-glycosylase activity"/>
    <property type="evidence" value="ECO:0007669"/>
    <property type="project" value="UniProtKB-UniRule"/>
</dbReference>
<proteinExistence type="inferred from homology"/>
<comment type="caution">
    <text evidence="12">The sequence shown here is derived from an EMBL/GenBank/DDBJ whole genome shotgun (WGS) entry which is preliminary data.</text>
</comment>
<dbReference type="FunFam" id="1.10.340.30:FF:000001">
    <property type="entry name" value="Endonuclease III"/>
    <property type="match status" value="1"/>
</dbReference>
<dbReference type="GO" id="GO:0051539">
    <property type="term" value="F:4 iron, 4 sulfur cluster binding"/>
    <property type="evidence" value="ECO:0007669"/>
    <property type="project" value="UniProtKB-KW"/>
</dbReference>
<keyword evidence="9 10" id="KW-0326">Glycosidase</keyword>
<dbReference type="Gene3D" id="1.10.340.30">
    <property type="entry name" value="Hypothetical protein, domain 2"/>
    <property type="match status" value="1"/>
</dbReference>
<evidence type="ECO:0000256" key="6">
    <source>
        <dbReference type="ARBA" id="ARBA00023004"/>
    </source>
</evidence>
<evidence type="ECO:0000313" key="13">
    <source>
        <dbReference type="Proteomes" id="UP000745577"/>
    </source>
</evidence>
<evidence type="ECO:0000256" key="9">
    <source>
        <dbReference type="ARBA" id="ARBA00023295"/>
    </source>
</evidence>
<evidence type="ECO:0000256" key="2">
    <source>
        <dbReference type="ARBA" id="ARBA00022485"/>
    </source>
</evidence>
<keyword evidence="10" id="KW-0238">DNA-binding</keyword>
<dbReference type="EMBL" id="JAGQLL010000063">
    <property type="protein sequence ID" value="MCA9380445.1"/>
    <property type="molecule type" value="Genomic_DNA"/>
</dbReference>
<evidence type="ECO:0000256" key="8">
    <source>
        <dbReference type="ARBA" id="ARBA00023204"/>
    </source>
</evidence>
<dbReference type="GO" id="GO:0003677">
    <property type="term" value="F:DNA binding"/>
    <property type="evidence" value="ECO:0007669"/>
    <property type="project" value="UniProtKB-UniRule"/>
</dbReference>
<keyword evidence="12" id="KW-0540">Nuclease</keyword>
<keyword evidence="10" id="KW-0456">Lyase</keyword>
<keyword evidence="5 10" id="KW-0378">Hydrolase</keyword>
<keyword evidence="6" id="KW-0408">Iron</keyword>
<dbReference type="GO" id="GO:0046872">
    <property type="term" value="F:metal ion binding"/>
    <property type="evidence" value="ECO:0007669"/>
    <property type="project" value="UniProtKB-KW"/>
</dbReference>
<dbReference type="PANTHER" id="PTHR10359:SF18">
    <property type="entry name" value="ENDONUCLEASE III"/>
    <property type="match status" value="1"/>
</dbReference>
<name>A0A955I806_9BACT</name>
<dbReference type="AlphaFoldDB" id="A0A955I806"/>
<dbReference type="HAMAP" id="MF_00942">
    <property type="entry name" value="Nth"/>
    <property type="match status" value="1"/>
</dbReference>
<protein>
    <recommendedName>
        <fullName evidence="10">Endonuclease III</fullName>
        <ecNumber evidence="10">4.2.99.18</ecNumber>
    </recommendedName>
    <alternativeName>
        <fullName evidence="10">DNA-(apurinic or apyrimidinic site) lyase</fullName>
    </alternativeName>
</protein>
<reference evidence="12" key="2">
    <citation type="journal article" date="2021" name="Microbiome">
        <title>Successional dynamics and alternative stable states in a saline activated sludge microbial community over 9 years.</title>
        <authorList>
            <person name="Wang Y."/>
            <person name="Ye J."/>
            <person name="Ju F."/>
            <person name="Liu L."/>
            <person name="Boyd J.A."/>
            <person name="Deng Y."/>
            <person name="Parks D.H."/>
            <person name="Jiang X."/>
            <person name="Yin X."/>
            <person name="Woodcroft B.J."/>
            <person name="Tyson G.W."/>
            <person name="Hugenholtz P."/>
            <person name="Polz M.F."/>
            <person name="Zhang T."/>
        </authorList>
    </citation>
    <scope>NUCLEOTIDE SEQUENCE</scope>
    <source>
        <strain evidence="12">HKST-UBA15</strain>
    </source>
</reference>
<comment type="similarity">
    <text evidence="1 10">Belongs to the Nth/MutY family.</text>
</comment>
<evidence type="ECO:0000256" key="5">
    <source>
        <dbReference type="ARBA" id="ARBA00022801"/>
    </source>
</evidence>
<gene>
    <name evidence="10 12" type="primary">nth</name>
    <name evidence="12" type="ORF">KC675_04670</name>
</gene>
<dbReference type="GO" id="GO:0140078">
    <property type="term" value="F:class I DNA-(apurinic or apyrimidinic site) endonuclease activity"/>
    <property type="evidence" value="ECO:0007669"/>
    <property type="project" value="UniProtKB-EC"/>
</dbReference>
<evidence type="ECO:0000256" key="7">
    <source>
        <dbReference type="ARBA" id="ARBA00023014"/>
    </source>
</evidence>
<dbReference type="Proteomes" id="UP000745577">
    <property type="component" value="Unassembled WGS sequence"/>
</dbReference>
<keyword evidence="8 10" id="KW-0234">DNA repair</keyword>
<dbReference type="InterPro" id="IPR005759">
    <property type="entry name" value="Nth"/>
</dbReference>
<dbReference type="InterPro" id="IPR011257">
    <property type="entry name" value="DNA_glycosylase"/>
</dbReference>
<accession>A0A955I806</accession>
<dbReference type="PIRSF" id="PIRSF001435">
    <property type="entry name" value="Nth"/>
    <property type="match status" value="1"/>
</dbReference>
<evidence type="ECO:0000259" key="11">
    <source>
        <dbReference type="SMART" id="SM00478"/>
    </source>
</evidence>
<evidence type="ECO:0000256" key="1">
    <source>
        <dbReference type="ARBA" id="ARBA00008343"/>
    </source>
</evidence>
<comment type="caution">
    <text evidence="10">Lacks conserved residue(s) required for the propagation of feature annotation.</text>
</comment>
<dbReference type="SMART" id="SM00478">
    <property type="entry name" value="ENDO3c"/>
    <property type="match status" value="1"/>
</dbReference>
<keyword evidence="4 10" id="KW-0227">DNA damage</keyword>
<dbReference type="PANTHER" id="PTHR10359">
    <property type="entry name" value="A/G-SPECIFIC ADENINE GLYCOSYLASE/ENDONUCLEASE III"/>
    <property type="match status" value="1"/>
</dbReference>
<dbReference type="InterPro" id="IPR023170">
    <property type="entry name" value="HhH_base_excis_C"/>
</dbReference>
<sequence>MEIDPDSVIERLENNFPNAKSELEFKNPFELLIATILSAQCTDARVNKVTPILFKQFPTPQKMSKATHDEISKIIFSTGFYNQKAKKVIESSKKIVEDFNGKVPNEMNQLIRLPGVARKTANVVLYNAFSKNEGIAVDTHVIRISRLLGFTENKNPDKIEKDLMELFPREKWGFLSQSLVLYGRYNCKAKKHDTTKCFLGGH</sequence>
<keyword evidence="2" id="KW-0004">4Fe-4S</keyword>
<dbReference type="InterPro" id="IPR003265">
    <property type="entry name" value="HhH-GPD_domain"/>
</dbReference>
<dbReference type="GO" id="GO:0006285">
    <property type="term" value="P:base-excision repair, AP site formation"/>
    <property type="evidence" value="ECO:0007669"/>
    <property type="project" value="TreeGrafter"/>
</dbReference>
<feature type="domain" description="HhH-GPD" evidence="11">
    <location>
        <begin position="37"/>
        <end position="185"/>
    </location>
</feature>
<keyword evidence="3" id="KW-0479">Metal-binding</keyword>
<evidence type="ECO:0000256" key="3">
    <source>
        <dbReference type="ARBA" id="ARBA00022723"/>
    </source>
</evidence>
<dbReference type="NCBIfam" id="TIGR01083">
    <property type="entry name" value="nth"/>
    <property type="match status" value="1"/>
</dbReference>
<evidence type="ECO:0000256" key="10">
    <source>
        <dbReference type="HAMAP-Rule" id="MF_00942"/>
    </source>
</evidence>
<evidence type="ECO:0000256" key="4">
    <source>
        <dbReference type="ARBA" id="ARBA00022763"/>
    </source>
</evidence>
<dbReference type="SUPFAM" id="SSF48150">
    <property type="entry name" value="DNA-glycosylase"/>
    <property type="match status" value="1"/>
</dbReference>
<evidence type="ECO:0000313" key="12">
    <source>
        <dbReference type="EMBL" id="MCA9380445.1"/>
    </source>
</evidence>
<organism evidence="12 13">
    <name type="scientific">Candidatus Dojkabacteria bacterium</name>
    <dbReference type="NCBI Taxonomy" id="2099670"/>
    <lineage>
        <taxon>Bacteria</taxon>
        <taxon>Candidatus Dojkabacteria</taxon>
    </lineage>
</organism>
<dbReference type="CDD" id="cd00056">
    <property type="entry name" value="ENDO3c"/>
    <property type="match status" value="1"/>
</dbReference>
<comment type="function">
    <text evidence="10">DNA repair enzyme that has both DNA N-glycosylase activity and AP-lyase activity. The DNA N-glycosylase activity releases various damaged pyrimidines from DNA by cleaving the N-glycosidic bond, leaving an AP (apurinic/apyrimidinic) site. The AP-lyase activity cleaves the phosphodiester bond 3' to the AP site by a beta-elimination, leaving a 3'-terminal unsaturated sugar and a product with a terminal 5'-phosphate.</text>
</comment>
<reference evidence="12" key="1">
    <citation type="submission" date="2020-04" db="EMBL/GenBank/DDBJ databases">
        <authorList>
            <person name="Zhang T."/>
        </authorList>
    </citation>
    <scope>NUCLEOTIDE SEQUENCE</scope>
    <source>
        <strain evidence="12">HKST-UBA15</strain>
    </source>
</reference>